<dbReference type="PROSITE" id="PS51273">
    <property type="entry name" value="GATASE_TYPE_1"/>
    <property type="match status" value="1"/>
</dbReference>
<accession>A0A9D2PGM6</accession>
<dbReference type="InterPro" id="IPR004459">
    <property type="entry name" value="CobQ_synth"/>
</dbReference>
<dbReference type="SUPFAM" id="SSF52540">
    <property type="entry name" value="P-loop containing nucleoside triphosphate hydrolases"/>
    <property type="match status" value="1"/>
</dbReference>
<feature type="domain" description="CobQ/CobB/MinD/ParA nucleotide binding" evidence="6">
    <location>
        <begin position="5"/>
        <end position="227"/>
    </location>
</feature>
<evidence type="ECO:0000256" key="4">
    <source>
        <dbReference type="HAMAP-Rule" id="MF_00028"/>
    </source>
</evidence>
<dbReference type="NCBIfam" id="TIGR00313">
    <property type="entry name" value="cobQ"/>
    <property type="match status" value="1"/>
</dbReference>
<comment type="pathway">
    <text evidence="1 4">Cofactor biosynthesis; adenosylcobalamin biosynthesis.</text>
</comment>
<dbReference type="Pfam" id="PF01656">
    <property type="entry name" value="CbiA"/>
    <property type="match status" value="1"/>
</dbReference>
<dbReference type="Proteomes" id="UP000823883">
    <property type="component" value="Unassembled WGS sequence"/>
</dbReference>
<dbReference type="InterPro" id="IPR029062">
    <property type="entry name" value="Class_I_gatase-like"/>
</dbReference>
<dbReference type="InterPro" id="IPR011698">
    <property type="entry name" value="GATase_3"/>
</dbReference>
<reference evidence="8" key="1">
    <citation type="journal article" date="2021" name="PeerJ">
        <title>Extensive microbial diversity within the chicken gut microbiome revealed by metagenomics and culture.</title>
        <authorList>
            <person name="Gilroy R."/>
            <person name="Ravi A."/>
            <person name="Getino M."/>
            <person name="Pursley I."/>
            <person name="Horton D.L."/>
            <person name="Alikhan N.F."/>
            <person name="Baker D."/>
            <person name="Gharbi K."/>
            <person name="Hall N."/>
            <person name="Watson M."/>
            <person name="Adriaenssens E.M."/>
            <person name="Foster-Nyarko E."/>
            <person name="Jarju S."/>
            <person name="Secka A."/>
            <person name="Antonio M."/>
            <person name="Oren A."/>
            <person name="Chaudhuri R.R."/>
            <person name="La Ragione R."/>
            <person name="Hildebrand F."/>
            <person name="Pallen M.J."/>
        </authorList>
    </citation>
    <scope>NUCLEOTIDE SEQUENCE</scope>
    <source>
        <strain evidence="8">CHK183-5548</strain>
    </source>
</reference>
<evidence type="ECO:0000256" key="5">
    <source>
        <dbReference type="SAM" id="MobiDB-lite"/>
    </source>
</evidence>
<keyword evidence="3 4" id="KW-0315">Glutamine amidotransferase</keyword>
<reference evidence="8" key="2">
    <citation type="submission" date="2021-04" db="EMBL/GenBank/DDBJ databases">
        <authorList>
            <person name="Gilroy R."/>
        </authorList>
    </citation>
    <scope>NUCLEOTIDE SEQUENCE</scope>
    <source>
        <strain evidence="8">CHK183-5548</strain>
    </source>
</reference>
<organism evidence="8 9">
    <name type="scientific">Candidatus Lachnoclostridium pullistercoris</name>
    <dbReference type="NCBI Taxonomy" id="2838632"/>
    <lineage>
        <taxon>Bacteria</taxon>
        <taxon>Bacillati</taxon>
        <taxon>Bacillota</taxon>
        <taxon>Clostridia</taxon>
        <taxon>Lachnospirales</taxon>
        <taxon>Lachnospiraceae</taxon>
    </lineage>
</organism>
<dbReference type="AlphaFoldDB" id="A0A9D2PGM6"/>
<feature type="active site" evidence="4">
    <location>
        <position position="437"/>
    </location>
</feature>
<dbReference type="EMBL" id="DWWL01000083">
    <property type="protein sequence ID" value="HJC48879.1"/>
    <property type="molecule type" value="Genomic_DNA"/>
</dbReference>
<dbReference type="Gene3D" id="3.40.50.880">
    <property type="match status" value="1"/>
</dbReference>
<dbReference type="Pfam" id="PF07685">
    <property type="entry name" value="GATase_3"/>
    <property type="match status" value="1"/>
</dbReference>
<dbReference type="HAMAP" id="MF_00028">
    <property type="entry name" value="CobQ"/>
    <property type="match status" value="1"/>
</dbReference>
<comment type="similarity">
    <text evidence="4">Belongs to the CobB/CobQ family. CobQ subfamily.</text>
</comment>
<keyword evidence="2 4" id="KW-0169">Cobalamin biosynthesis</keyword>
<evidence type="ECO:0000256" key="3">
    <source>
        <dbReference type="ARBA" id="ARBA00022962"/>
    </source>
</evidence>
<dbReference type="InterPro" id="IPR002586">
    <property type="entry name" value="CobQ/CobB/MinD/ParA_Nub-bd_dom"/>
</dbReference>
<comment type="caution">
    <text evidence="8">The sequence shown here is derived from an EMBL/GenBank/DDBJ whole genome shotgun (WGS) entry which is preliminary data.</text>
</comment>
<dbReference type="SUPFAM" id="SSF52317">
    <property type="entry name" value="Class I glutamine amidotransferase-like"/>
    <property type="match status" value="1"/>
</dbReference>
<dbReference type="GO" id="GO:0003824">
    <property type="term" value="F:catalytic activity"/>
    <property type="evidence" value="ECO:0007669"/>
    <property type="project" value="InterPro"/>
</dbReference>
<evidence type="ECO:0000259" key="7">
    <source>
        <dbReference type="Pfam" id="PF07685"/>
    </source>
</evidence>
<dbReference type="InterPro" id="IPR033949">
    <property type="entry name" value="CobQ_GATase1"/>
</dbReference>
<evidence type="ECO:0000259" key="6">
    <source>
        <dbReference type="Pfam" id="PF01656"/>
    </source>
</evidence>
<dbReference type="GO" id="GO:0015420">
    <property type="term" value="F:ABC-type vitamin B12 transporter activity"/>
    <property type="evidence" value="ECO:0007669"/>
    <property type="project" value="UniProtKB-UniRule"/>
</dbReference>
<feature type="domain" description="CobB/CobQ-like glutamine amidotransferase" evidence="7">
    <location>
        <begin position="251"/>
        <end position="442"/>
    </location>
</feature>
<dbReference type="GO" id="GO:0009236">
    <property type="term" value="P:cobalamin biosynthetic process"/>
    <property type="evidence" value="ECO:0007669"/>
    <property type="project" value="UniProtKB-UniRule"/>
</dbReference>
<dbReference type="Gene3D" id="3.40.50.300">
    <property type="entry name" value="P-loop containing nucleotide triphosphate hydrolases"/>
    <property type="match status" value="1"/>
</dbReference>
<feature type="active site" description="Nucleophile" evidence="4">
    <location>
        <position position="330"/>
    </location>
</feature>
<comment type="function">
    <text evidence="4">Catalyzes amidations at positions B, D, E, and G on adenosylcobyrinic A,C-diamide. NH(2) groups are provided by glutamine, and one molecule of ATP is hydrogenolyzed for each amidation.</text>
</comment>
<evidence type="ECO:0000256" key="2">
    <source>
        <dbReference type="ARBA" id="ARBA00022573"/>
    </source>
</evidence>
<dbReference type="CDD" id="cd01750">
    <property type="entry name" value="GATase1_CobQ"/>
    <property type="match status" value="1"/>
</dbReference>
<dbReference type="PANTHER" id="PTHR21343">
    <property type="entry name" value="DETHIOBIOTIN SYNTHETASE"/>
    <property type="match status" value="1"/>
</dbReference>
<evidence type="ECO:0000313" key="9">
    <source>
        <dbReference type="Proteomes" id="UP000823883"/>
    </source>
</evidence>
<evidence type="ECO:0000313" key="8">
    <source>
        <dbReference type="EMBL" id="HJC48879.1"/>
    </source>
</evidence>
<dbReference type="InterPro" id="IPR027417">
    <property type="entry name" value="P-loop_NTPase"/>
</dbReference>
<protein>
    <recommendedName>
        <fullName evidence="4">Cobyric acid synthase</fullName>
    </recommendedName>
</protein>
<gene>
    <name evidence="4" type="primary">cobQ</name>
    <name evidence="8" type="ORF">IAA04_12595</name>
</gene>
<name>A0A9D2PGM6_9FIRM</name>
<proteinExistence type="inferred from homology"/>
<dbReference type="InterPro" id="IPR047045">
    <property type="entry name" value="CobQ_N"/>
</dbReference>
<dbReference type="PANTHER" id="PTHR21343:SF1">
    <property type="entry name" value="COBYRIC ACID SYNTHASE"/>
    <property type="match status" value="1"/>
</dbReference>
<sequence>MAKMIMIQGTMSNAGKSFLAAGLCRVFKQDGWKVAPFKAQNMALNSFVTKDGLEMGRAQVVQAEAAGVEPEVAMNPILLKPSSHTGSQVIVNGEVLGNYQAEEYFSRRKDLRPVVKKALDHLAETYDIIVIEGAGSPAEINLKENDLANMGVARMAKAPVLLVGDIDRGGVFASLYGTVKLLEPEEQAMIKGLVINKFRGDVSLLEPGLKMIEDLVDIPVLGVVPMSRIDIEDEDSLAERLNKRERTGGTDIAVIRLPHLSNFTDFDVLEHLKGVSLRYVEDGRELGVPDAVILPGTKNTMSDLEWLRENGLAEKIRQLSAADVPVVGICGGFQMLGKRLSDPYGVEHGGTMAGLGLLDAKTVFSREKVRTRKKGKMAADLPGWELLAGMETEGYEIHMGVTRNLGGCREIMYGQEEGHPVLGLGNSSGTVIGTYLHGFFDAPGVAERFAAQVAGSRKGSEMTERTPGQEPEQAGTAGQMLEQAGTPEPEPVFSGQDWKQYKEEQYDKLADLVRSSLDMKKVYEILEQGV</sequence>
<dbReference type="PROSITE" id="PS51274">
    <property type="entry name" value="GATASE_COBBQ"/>
    <property type="match status" value="1"/>
</dbReference>
<dbReference type="CDD" id="cd05389">
    <property type="entry name" value="CobQ_N"/>
    <property type="match status" value="1"/>
</dbReference>
<dbReference type="NCBIfam" id="NF001989">
    <property type="entry name" value="PRK00784.1"/>
    <property type="match status" value="1"/>
</dbReference>
<feature type="region of interest" description="Disordered" evidence="5">
    <location>
        <begin position="455"/>
        <end position="494"/>
    </location>
</feature>
<evidence type="ECO:0000256" key="1">
    <source>
        <dbReference type="ARBA" id="ARBA00004953"/>
    </source>
</evidence>